<dbReference type="OrthoDB" id="1274115at2759"/>
<dbReference type="AlphaFoldDB" id="A0A183FVT7"/>
<keyword evidence="1" id="KW-0560">Oxidoreductase</keyword>
<dbReference type="PANTHER" id="PTHR43658">
    <property type="entry name" value="SHORT-CHAIN DEHYDROGENASE/REDUCTASE"/>
    <property type="match status" value="1"/>
</dbReference>
<dbReference type="GO" id="GO:0008209">
    <property type="term" value="P:androgen metabolic process"/>
    <property type="evidence" value="ECO:0007669"/>
    <property type="project" value="TreeGrafter"/>
</dbReference>
<dbReference type="PANTHER" id="PTHR43658:SF8">
    <property type="entry name" value="17-BETA-HYDROXYSTEROID DEHYDROGENASE 14-RELATED"/>
    <property type="match status" value="1"/>
</dbReference>
<gene>
    <name evidence="3" type="ORF">HPBE_LOCUS12476</name>
</gene>
<dbReference type="PROSITE" id="PS00061">
    <property type="entry name" value="ADH_SHORT"/>
    <property type="match status" value="1"/>
</dbReference>
<evidence type="ECO:0000313" key="3">
    <source>
        <dbReference type="EMBL" id="VDO92302.1"/>
    </source>
</evidence>
<dbReference type="Proteomes" id="UP000050761">
    <property type="component" value="Unassembled WGS sequence"/>
</dbReference>
<dbReference type="InterPro" id="IPR020904">
    <property type="entry name" value="Sc_DH/Rdtase_CS"/>
</dbReference>
<evidence type="ECO:0000313" key="5">
    <source>
        <dbReference type="WBParaSite" id="HPBE_0001247501-mRNA-1"/>
    </source>
</evidence>
<evidence type="ECO:0000313" key="4">
    <source>
        <dbReference type="Proteomes" id="UP000050761"/>
    </source>
</evidence>
<reference evidence="5" key="2">
    <citation type="submission" date="2019-09" db="UniProtKB">
        <authorList>
            <consortium name="WormBaseParasite"/>
        </authorList>
    </citation>
    <scope>IDENTIFICATION</scope>
</reference>
<dbReference type="GO" id="GO:0006631">
    <property type="term" value="P:fatty acid metabolic process"/>
    <property type="evidence" value="ECO:0007669"/>
    <property type="project" value="TreeGrafter"/>
</dbReference>
<dbReference type="SUPFAM" id="SSF51735">
    <property type="entry name" value="NAD(P)-binding Rossmann-fold domains"/>
    <property type="match status" value="1"/>
</dbReference>
<protein>
    <submittedName>
        <fullName evidence="5">3-hydroxyacyl-CoA dehydrogenase type-2</fullName>
    </submittedName>
</protein>
<accession>A0A3P8D7U5</accession>
<dbReference type="InterPro" id="IPR002347">
    <property type="entry name" value="SDR_fam"/>
</dbReference>
<dbReference type="GO" id="GO:0004303">
    <property type="term" value="F:estradiol 17-beta-dehydrogenase [NAD(P)+] activity"/>
    <property type="evidence" value="ECO:0007669"/>
    <property type="project" value="TreeGrafter"/>
</dbReference>
<dbReference type="PRINTS" id="PR00081">
    <property type="entry name" value="GDHRDH"/>
</dbReference>
<dbReference type="PRINTS" id="PR00080">
    <property type="entry name" value="SDRFAMILY"/>
</dbReference>
<dbReference type="EMBL" id="UZAH01027513">
    <property type="protein sequence ID" value="VDO92302.1"/>
    <property type="molecule type" value="Genomic_DNA"/>
</dbReference>
<evidence type="ECO:0000256" key="1">
    <source>
        <dbReference type="ARBA" id="ARBA00023002"/>
    </source>
</evidence>
<name>A0A183FVT7_HELPZ</name>
<comment type="similarity">
    <text evidence="2">Belongs to the short-chain dehydrogenases/reductases (SDR) family.</text>
</comment>
<accession>A0A183FVT7</accession>
<organism evidence="4 5">
    <name type="scientific">Heligmosomoides polygyrus</name>
    <name type="common">Parasitic roundworm</name>
    <dbReference type="NCBI Taxonomy" id="6339"/>
    <lineage>
        <taxon>Eukaryota</taxon>
        <taxon>Metazoa</taxon>
        <taxon>Ecdysozoa</taxon>
        <taxon>Nematoda</taxon>
        <taxon>Chromadorea</taxon>
        <taxon>Rhabditida</taxon>
        <taxon>Rhabditina</taxon>
        <taxon>Rhabditomorpha</taxon>
        <taxon>Strongyloidea</taxon>
        <taxon>Heligmosomidae</taxon>
        <taxon>Heligmosomoides</taxon>
    </lineage>
</organism>
<dbReference type="WBParaSite" id="HPBE_0001247501-mRNA-1">
    <property type="protein sequence ID" value="HPBE_0001247501-mRNA-1"/>
    <property type="gene ID" value="HPBE_0001247501"/>
</dbReference>
<dbReference type="Pfam" id="PF00106">
    <property type="entry name" value="adh_short"/>
    <property type="match status" value="1"/>
</dbReference>
<dbReference type="GO" id="GO:0008210">
    <property type="term" value="P:estrogen metabolic process"/>
    <property type="evidence" value="ECO:0007669"/>
    <property type="project" value="TreeGrafter"/>
</dbReference>
<reference evidence="3 4" key="1">
    <citation type="submission" date="2018-11" db="EMBL/GenBank/DDBJ databases">
        <authorList>
            <consortium name="Pathogen Informatics"/>
        </authorList>
    </citation>
    <scope>NUCLEOTIDE SEQUENCE [LARGE SCALE GENOMIC DNA]</scope>
</reference>
<dbReference type="InterPro" id="IPR036291">
    <property type="entry name" value="NAD(P)-bd_dom_sf"/>
</dbReference>
<proteinExistence type="inferred from homology"/>
<dbReference type="Gene3D" id="3.40.50.720">
    <property type="entry name" value="NAD(P)-binding Rossmann-like Domain"/>
    <property type="match status" value="1"/>
</dbReference>
<dbReference type="GO" id="GO:0005739">
    <property type="term" value="C:mitochondrion"/>
    <property type="evidence" value="ECO:0007669"/>
    <property type="project" value="TreeGrafter"/>
</dbReference>
<evidence type="ECO:0000256" key="2">
    <source>
        <dbReference type="RuleBase" id="RU000363"/>
    </source>
</evidence>
<sequence>MIFCFVFKGKIVVVTGGASGLGRGTVNTLLNAGAKIAIVDLPTSKGAEIAEELGENVIFAPANVVSDEDVQAAFQRVKECFGRCDAVVHCAGITKAFKLYNAAENKMADPESIREIIDTNVIGTFNIARHAVALMCENEKNEGQRGVVVNVSSIAAFDGPPTQSAYAASKGAIAAMTLPLARDHAQDGIRFMAIAAGIFDTPMTAKYAEQVKRLPIPNPSRMGSPEEFGHLVKHIIENRYLNGEVIRIDAAMRLPR</sequence>
<keyword evidence="4" id="KW-1185">Reference proteome</keyword>